<name>S7RPL0_GLOTA</name>
<dbReference type="EMBL" id="KB469303">
    <property type="protein sequence ID" value="EPQ54809.1"/>
    <property type="molecule type" value="Genomic_DNA"/>
</dbReference>
<reference evidence="2 3" key="1">
    <citation type="journal article" date="2012" name="Science">
        <title>The Paleozoic origin of enzymatic lignin decomposition reconstructed from 31 fungal genomes.</title>
        <authorList>
            <person name="Floudas D."/>
            <person name="Binder M."/>
            <person name="Riley R."/>
            <person name="Barry K."/>
            <person name="Blanchette R.A."/>
            <person name="Henrissat B."/>
            <person name="Martinez A.T."/>
            <person name="Otillar R."/>
            <person name="Spatafora J.W."/>
            <person name="Yadav J.S."/>
            <person name="Aerts A."/>
            <person name="Benoit I."/>
            <person name="Boyd A."/>
            <person name="Carlson A."/>
            <person name="Copeland A."/>
            <person name="Coutinho P.M."/>
            <person name="de Vries R.P."/>
            <person name="Ferreira P."/>
            <person name="Findley K."/>
            <person name="Foster B."/>
            <person name="Gaskell J."/>
            <person name="Glotzer D."/>
            <person name="Gorecki P."/>
            <person name="Heitman J."/>
            <person name="Hesse C."/>
            <person name="Hori C."/>
            <person name="Igarashi K."/>
            <person name="Jurgens J.A."/>
            <person name="Kallen N."/>
            <person name="Kersten P."/>
            <person name="Kohler A."/>
            <person name="Kuees U."/>
            <person name="Kumar T.K.A."/>
            <person name="Kuo A."/>
            <person name="LaButti K."/>
            <person name="Larrondo L.F."/>
            <person name="Lindquist E."/>
            <person name="Ling A."/>
            <person name="Lombard V."/>
            <person name="Lucas S."/>
            <person name="Lundell T."/>
            <person name="Martin R."/>
            <person name="McLaughlin D.J."/>
            <person name="Morgenstern I."/>
            <person name="Morin E."/>
            <person name="Murat C."/>
            <person name="Nagy L.G."/>
            <person name="Nolan M."/>
            <person name="Ohm R.A."/>
            <person name="Patyshakuliyeva A."/>
            <person name="Rokas A."/>
            <person name="Ruiz-Duenas F.J."/>
            <person name="Sabat G."/>
            <person name="Salamov A."/>
            <person name="Samejima M."/>
            <person name="Schmutz J."/>
            <person name="Slot J.C."/>
            <person name="St John F."/>
            <person name="Stenlid J."/>
            <person name="Sun H."/>
            <person name="Sun S."/>
            <person name="Syed K."/>
            <person name="Tsang A."/>
            <person name="Wiebenga A."/>
            <person name="Young D."/>
            <person name="Pisabarro A."/>
            <person name="Eastwood D.C."/>
            <person name="Martin F."/>
            <person name="Cullen D."/>
            <person name="Grigoriev I.V."/>
            <person name="Hibbett D.S."/>
        </authorList>
    </citation>
    <scope>NUCLEOTIDE SEQUENCE [LARGE SCALE GENOMIC DNA]</scope>
    <source>
        <strain evidence="2 3">ATCC 11539</strain>
    </source>
</reference>
<feature type="compositionally biased region" description="Low complexity" evidence="1">
    <location>
        <begin position="21"/>
        <end position="36"/>
    </location>
</feature>
<feature type="region of interest" description="Disordered" evidence="1">
    <location>
        <begin position="1"/>
        <end position="37"/>
    </location>
</feature>
<dbReference type="OrthoDB" id="10558585at2759"/>
<sequence length="138" mass="15645">MRPRDKNAPRPRSPLSDTAEEASLPSSRSSPSAAPPMKTRYHANVVLPDHECTATWRTNCHYCVQRKLICDLHWEIVRVSTKPLPADDECIQKTMNRLWELSVRLERILDMLDLPAYSIGLEKISASLPLPPTDEEGL</sequence>
<gene>
    <name evidence="2" type="ORF">GLOTRDRAFT_130161</name>
</gene>
<evidence type="ECO:0000256" key="1">
    <source>
        <dbReference type="SAM" id="MobiDB-lite"/>
    </source>
</evidence>
<evidence type="ECO:0000313" key="3">
    <source>
        <dbReference type="Proteomes" id="UP000030669"/>
    </source>
</evidence>
<dbReference type="AlphaFoldDB" id="S7RPL0"/>
<dbReference type="GeneID" id="19302064"/>
<dbReference type="RefSeq" id="XP_007867051.1">
    <property type="nucleotide sequence ID" value="XM_007868860.1"/>
</dbReference>
<organism evidence="2 3">
    <name type="scientific">Gloeophyllum trabeum (strain ATCC 11539 / FP-39264 / Madison 617)</name>
    <name type="common">Brown rot fungus</name>
    <dbReference type="NCBI Taxonomy" id="670483"/>
    <lineage>
        <taxon>Eukaryota</taxon>
        <taxon>Fungi</taxon>
        <taxon>Dikarya</taxon>
        <taxon>Basidiomycota</taxon>
        <taxon>Agaricomycotina</taxon>
        <taxon>Agaricomycetes</taxon>
        <taxon>Gloeophyllales</taxon>
        <taxon>Gloeophyllaceae</taxon>
        <taxon>Gloeophyllum</taxon>
    </lineage>
</organism>
<accession>S7RPL0</accession>
<keyword evidence="3" id="KW-1185">Reference proteome</keyword>
<dbReference type="Proteomes" id="UP000030669">
    <property type="component" value="Unassembled WGS sequence"/>
</dbReference>
<dbReference type="HOGENOM" id="CLU_1855470_0_0_1"/>
<evidence type="ECO:0000313" key="2">
    <source>
        <dbReference type="EMBL" id="EPQ54809.1"/>
    </source>
</evidence>
<dbReference type="KEGG" id="gtr:GLOTRDRAFT_130161"/>
<protein>
    <submittedName>
        <fullName evidence="2">Uncharacterized protein</fullName>
    </submittedName>
</protein>
<proteinExistence type="predicted"/>